<evidence type="ECO:0000256" key="5">
    <source>
        <dbReference type="ARBA" id="ARBA00022771"/>
    </source>
</evidence>
<dbReference type="FunFam" id="1.10.3380.10:FF:000006">
    <property type="entry name" value="probable ATP-dependent DNA helicase HFM1 isoform X1"/>
    <property type="match status" value="1"/>
</dbReference>
<keyword evidence="10" id="KW-0413">Isomerase</keyword>
<evidence type="ECO:0000256" key="13">
    <source>
        <dbReference type="ARBA" id="ARBA00034808"/>
    </source>
</evidence>
<reference evidence="21" key="1">
    <citation type="journal article" date="2021" name="Genome Biol. Evol.">
        <title>A High-Quality Reference Genome for a Parasitic Bivalve with Doubly Uniparental Inheritance (Bivalvia: Unionida).</title>
        <authorList>
            <person name="Smith C.H."/>
        </authorList>
    </citation>
    <scope>NUCLEOTIDE SEQUENCE</scope>
    <source>
        <strain evidence="21">CHS0354</strain>
    </source>
</reference>
<organism evidence="21 22">
    <name type="scientific">Potamilus streckersoni</name>
    <dbReference type="NCBI Taxonomy" id="2493646"/>
    <lineage>
        <taxon>Eukaryota</taxon>
        <taxon>Metazoa</taxon>
        <taxon>Spiralia</taxon>
        <taxon>Lophotrochozoa</taxon>
        <taxon>Mollusca</taxon>
        <taxon>Bivalvia</taxon>
        <taxon>Autobranchia</taxon>
        <taxon>Heteroconchia</taxon>
        <taxon>Palaeoheterodonta</taxon>
        <taxon>Unionida</taxon>
        <taxon>Unionoidea</taxon>
        <taxon>Unionidae</taxon>
        <taxon>Ambleminae</taxon>
        <taxon>Lampsilini</taxon>
        <taxon>Potamilus</taxon>
    </lineage>
</organism>
<dbReference type="GO" id="GO:0005524">
    <property type="term" value="F:ATP binding"/>
    <property type="evidence" value="ECO:0007669"/>
    <property type="project" value="UniProtKB-KW"/>
</dbReference>
<protein>
    <recommendedName>
        <fullName evidence="16">Probable ATP-dependent DNA helicase HFM1</fullName>
        <ecNumber evidence="13">5.6.2.4</ecNumber>
    </recommendedName>
    <alternativeName>
        <fullName evidence="17">DNA 3'-5' helicase HFM1</fullName>
    </alternativeName>
</protein>
<dbReference type="Gene3D" id="1.10.10.10">
    <property type="entry name" value="Winged helix-like DNA-binding domain superfamily/Winged helix DNA-binding domain"/>
    <property type="match status" value="1"/>
</dbReference>
<keyword evidence="6" id="KW-0378">Hydrolase</keyword>
<keyword evidence="7" id="KW-0347">Helicase</keyword>
<keyword evidence="5" id="KW-0863">Zinc-finger</keyword>
<dbReference type="SMART" id="SM00973">
    <property type="entry name" value="Sec63"/>
    <property type="match status" value="1"/>
</dbReference>
<evidence type="ECO:0000256" key="2">
    <source>
        <dbReference type="ARBA" id="ARBA00010140"/>
    </source>
</evidence>
<feature type="region of interest" description="Disordered" evidence="18">
    <location>
        <begin position="1636"/>
        <end position="1682"/>
    </location>
</feature>
<dbReference type="InterPro" id="IPR036388">
    <property type="entry name" value="WH-like_DNA-bd_sf"/>
</dbReference>
<evidence type="ECO:0000256" key="15">
    <source>
        <dbReference type="ARBA" id="ARBA00059912"/>
    </source>
</evidence>
<dbReference type="PROSITE" id="PS51194">
    <property type="entry name" value="HELICASE_CTER"/>
    <property type="match status" value="1"/>
</dbReference>
<dbReference type="Pfam" id="PF02889">
    <property type="entry name" value="Sec63"/>
    <property type="match status" value="1"/>
</dbReference>
<reference evidence="21" key="3">
    <citation type="submission" date="2023-05" db="EMBL/GenBank/DDBJ databases">
        <authorList>
            <person name="Smith C.H."/>
        </authorList>
    </citation>
    <scope>NUCLEOTIDE SEQUENCE</scope>
    <source>
        <strain evidence="21">CHS0354</strain>
        <tissue evidence="21">Mantle</tissue>
    </source>
</reference>
<dbReference type="SUPFAM" id="SSF158702">
    <property type="entry name" value="Sec63 N-terminal domain-like"/>
    <property type="match status" value="1"/>
</dbReference>
<dbReference type="Pfam" id="PF00271">
    <property type="entry name" value="Helicase_C"/>
    <property type="match status" value="1"/>
</dbReference>
<keyword evidence="3" id="KW-0479">Metal-binding</keyword>
<dbReference type="GO" id="GO:0007131">
    <property type="term" value="P:reciprocal meiotic recombination"/>
    <property type="evidence" value="ECO:0007669"/>
    <property type="project" value="UniProtKB-ARBA"/>
</dbReference>
<comment type="caution">
    <text evidence="21">The sequence shown here is derived from an EMBL/GenBank/DDBJ whole genome shotgun (WGS) entry which is preliminary data.</text>
</comment>
<proteinExistence type="inferred from homology"/>
<dbReference type="CDD" id="cd18023">
    <property type="entry name" value="DEXHc_HFM1"/>
    <property type="match status" value="1"/>
</dbReference>
<evidence type="ECO:0000259" key="19">
    <source>
        <dbReference type="PROSITE" id="PS51192"/>
    </source>
</evidence>
<dbReference type="InterPro" id="IPR001650">
    <property type="entry name" value="Helicase_C-like"/>
</dbReference>
<dbReference type="GO" id="GO:0008270">
    <property type="term" value="F:zinc ion binding"/>
    <property type="evidence" value="ECO:0007669"/>
    <property type="project" value="UniProtKB-KW"/>
</dbReference>
<feature type="compositionally biased region" description="Basic and acidic residues" evidence="18">
    <location>
        <begin position="1114"/>
        <end position="1133"/>
    </location>
</feature>
<dbReference type="EC" id="5.6.2.4" evidence="13"/>
<dbReference type="FunFam" id="1.10.10.10:FF:000012">
    <property type="entry name" value="U5 small nuclear ribonucleoprotein helicase"/>
    <property type="match status" value="1"/>
</dbReference>
<keyword evidence="8" id="KW-0862">Zinc</keyword>
<dbReference type="SMART" id="SM00487">
    <property type="entry name" value="DEXDc"/>
    <property type="match status" value="1"/>
</dbReference>
<evidence type="ECO:0000256" key="14">
    <source>
        <dbReference type="ARBA" id="ARBA00048988"/>
    </source>
</evidence>
<evidence type="ECO:0000256" key="3">
    <source>
        <dbReference type="ARBA" id="ARBA00022723"/>
    </source>
</evidence>
<dbReference type="Pfam" id="PF23445">
    <property type="entry name" value="WHD_SNRNP200"/>
    <property type="match status" value="1"/>
</dbReference>
<evidence type="ECO:0000256" key="7">
    <source>
        <dbReference type="ARBA" id="ARBA00022806"/>
    </source>
</evidence>
<dbReference type="InterPro" id="IPR004179">
    <property type="entry name" value="Sec63-dom"/>
</dbReference>
<dbReference type="EMBL" id="JAEAOA010001410">
    <property type="protein sequence ID" value="KAK3603692.1"/>
    <property type="molecule type" value="Genomic_DNA"/>
</dbReference>
<dbReference type="PROSITE" id="PS51192">
    <property type="entry name" value="HELICASE_ATP_BIND_1"/>
    <property type="match status" value="1"/>
</dbReference>
<feature type="compositionally biased region" description="Basic and acidic residues" evidence="18">
    <location>
        <begin position="1663"/>
        <end position="1675"/>
    </location>
</feature>
<dbReference type="GO" id="GO:0016787">
    <property type="term" value="F:hydrolase activity"/>
    <property type="evidence" value="ECO:0007669"/>
    <property type="project" value="UniProtKB-KW"/>
</dbReference>
<evidence type="ECO:0000256" key="17">
    <source>
        <dbReference type="ARBA" id="ARBA00093665"/>
    </source>
</evidence>
<dbReference type="PANTHER" id="PTHR47835:SF3">
    <property type="entry name" value="HELICASE FOR MEIOSIS 1"/>
    <property type="match status" value="1"/>
</dbReference>
<evidence type="ECO:0000256" key="12">
    <source>
        <dbReference type="ARBA" id="ARBA00034617"/>
    </source>
</evidence>
<comment type="function">
    <text evidence="15">Required for crossover formation and complete synapsis of homologous chromosomes during meiosis.</text>
</comment>
<evidence type="ECO:0000256" key="9">
    <source>
        <dbReference type="ARBA" id="ARBA00022840"/>
    </source>
</evidence>
<comment type="catalytic activity">
    <reaction evidence="12">
        <text>Couples ATP hydrolysis with the unwinding of duplex DNA by translocating in the 3'-5' direction.</text>
        <dbReference type="EC" id="5.6.2.4"/>
    </reaction>
</comment>
<evidence type="ECO:0000256" key="1">
    <source>
        <dbReference type="ARBA" id="ARBA00001947"/>
    </source>
</evidence>
<comment type="similarity">
    <text evidence="2">Belongs to the helicase family. SKI2 subfamily.</text>
</comment>
<dbReference type="InterPro" id="IPR011545">
    <property type="entry name" value="DEAD/DEAH_box_helicase_dom"/>
</dbReference>
<keyword evidence="11" id="KW-0469">Meiosis</keyword>
<dbReference type="GO" id="GO:0003676">
    <property type="term" value="F:nucleic acid binding"/>
    <property type="evidence" value="ECO:0007669"/>
    <property type="project" value="InterPro"/>
</dbReference>
<evidence type="ECO:0000256" key="8">
    <source>
        <dbReference type="ARBA" id="ARBA00022833"/>
    </source>
</evidence>
<feature type="region of interest" description="Disordered" evidence="18">
    <location>
        <begin position="1232"/>
        <end position="1252"/>
    </location>
</feature>
<sequence length="1715" mass="195363">MYNHQSENSEVELKRYSNEGICLQSQGPCYGVIPDAPAVGDLSLLDGTVSEQDLSLSQIFHPSQKPWGLSQRQCHLTQQQSQLLQKQSQLTHQQCQPMQRQFHLSQKQCSLMGPPCMTQLQRLPEPKQQHLLHQKNVSSQRHHQLLQQDYRKPLSHSPESRPKFVRYNANLHPRSRGVDSDVYNNEQHSENWTGEDQSVAESVHEFFTGDADLFEDREENTPAIRVRSGMKKDMYTPAPLIVPSNSRSMKLRSVKEIPEKCRSVFNFPYFNCVQTKVFDDVLFSDKSVVLCAPTGAGKTVVFEMAITRLLTVQNQATMKCIKIVYMAPIKALCSERYQDWKQKFEPLGLKCKELTGDTELEDFYELQEVNIILTTPEKWDSMTRRWRDNKSVIQSICLFLIDEIHVLSDITRGATVEAVIARMKTIQAAKARTKLNNPSSPFRYIAVSATIPNIEDIAEWLGDNKKPALYFKMDESSRPVRLKKIVIGYNFDEHRTSLFQFDLMLSYRLAGIIHTYSDGKPTLVFCASRKGAQQAAEIIAKDPKGFIHSSKHQLLTSVAYHMKDTKLRDLVMKGIGYHHAGMDLQDRKNIEELFYNGELLVLVSTSTLAMGVNLPAHLVIIKSTMYYQMGVNLEYSDSQILQMIGRAGRPQFDTSSTAVILTKNQTKGKYEALLNGTQVIESSLHKNLIEHLQAEIVLHTINDISVAVEWLRYTFLYIRVMKNPQFYGMPNGLSKEQIEKRLHDLCMKNLNLLTALNMTVMDEETFDIKPTDAGRLMARYCISFETMKLFSSITGTESIHDLILILCKSEEISELKIRNSEKKTLNMLNKDKNKTTIRYPLQGRVKTTEMKINCLIQATLGCLPIQDFGLQQDTSRLFRAGQRITRCLVELLWLRQDYKSLLSAVQLTKCFKAHLWEDSKFVAKQFSGIGPTLSNMLVNAGIVSFQKIEETNPRDLELIVNRHPPFGNQIHDMVARLPKYELVIEQIAHYSMRTSEIVLTLTLANRLELQHDKKPAAGNSMTPNHCCVLLVGDVDNKVVFKRKIMDHLLLKEEMWTKKLEIKRSFKGPDLYISYISLEWVGLDIETVYTPYYLDDGKTLQRSIRPSAGPDLNETQDKVNEVSKEASQGHKPDDAESTMVPCNHSCRSKAYCRHDCCKTGVPAKRKLSRPGNAAVISKRMTTEAQSSVHKICQTAGKSVRGPTNSDFSSLSKTPRSGSGSNVAKLIRDMRSRLDSTPNVDSLAGQTRPGRNSVDLSHFAYTSSRSAQPFHREKSDESISSKIPRLEGSNDDWAELDIYQRLREELIDEEIMEDMAGSEDHPDLCTAQFPLDKSNHTQFQLSVEADHQSQGCNTNDRIKDLGRNRVDEVLHDVQWTTGNQDSHFTADLDYFAALEYQQRKNQQGFLSSGGYSVSDDWPSCNSELLDSREIKPNNWESYQDHRMVQNYNEGSFPCQRRGQNHNACRLLENQDNKKECLSDQITIDHLPHVNFPTSGQYTRQKYTVDKQVISHQNQDFEVSLDSIIAEEQDVECNYDGYVQVIHDSDDCKDDDNSRCNGKRQGDRVNAQIRKYHHRYGQVVAWVPSPQGKTTPKSCSSLDRSVDKDQWENWSNESFTLLSVDQQSPSNIVLLERWAETPSSQNMQAKSHCQDVTSQKKNMKQISSSDSKKKERFVRDATDSDATNEAKSFSAFFTDGCRPNDTSSGSRSNFTSIFEGIF</sequence>
<feature type="compositionally biased region" description="Polar residues" evidence="18">
    <location>
        <begin position="1636"/>
        <end position="1662"/>
    </location>
</feature>
<dbReference type="Gene3D" id="3.40.50.300">
    <property type="entry name" value="P-loop containing nucleotide triphosphate hydrolases"/>
    <property type="match status" value="2"/>
</dbReference>
<dbReference type="SMART" id="SM00490">
    <property type="entry name" value="HELICc"/>
    <property type="match status" value="1"/>
</dbReference>
<feature type="domain" description="Helicase C-terminal" evidence="20">
    <location>
        <begin position="508"/>
        <end position="712"/>
    </location>
</feature>
<dbReference type="PANTHER" id="PTHR47835">
    <property type="entry name" value="HFM1, ATP DEPENDENT DNA HELICASE HOMOLOG"/>
    <property type="match status" value="1"/>
</dbReference>
<gene>
    <name evidence="21" type="ORF">CHS0354_023298</name>
</gene>
<dbReference type="FunFam" id="3.40.50.300:FF:000950">
    <property type="entry name" value="probable ATP-dependent DNA helicase HFM1"/>
    <property type="match status" value="1"/>
</dbReference>
<dbReference type="InterPro" id="IPR052247">
    <property type="entry name" value="Meiotic_Crossover_Helicase"/>
</dbReference>
<evidence type="ECO:0000313" key="22">
    <source>
        <dbReference type="Proteomes" id="UP001195483"/>
    </source>
</evidence>
<dbReference type="Gene3D" id="1.10.3380.10">
    <property type="entry name" value="Sec63 N-terminal domain-like domain"/>
    <property type="match status" value="1"/>
</dbReference>
<dbReference type="InterPro" id="IPR057842">
    <property type="entry name" value="WH_MER3"/>
</dbReference>
<evidence type="ECO:0000256" key="18">
    <source>
        <dbReference type="SAM" id="MobiDB-lite"/>
    </source>
</evidence>
<evidence type="ECO:0000259" key="20">
    <source>
        <dbReference type="PROSITE" id="PS51194"/>
    </source>
</evidence>
<evidence type="ECO:0000313" key="21">
    <source>
        <dbReference type="EMBL" id="KAK3603692.1"/>
    </source>
</evidence>
<evidence type="ECO:0000256" key="16">
    <source>
        <dbReference type="ARBA" id="ARBA00071159"/>
    </source>
</evidence>
<feature type="region of interest" description="Disordered" evidence="18">
    <location>
        <begin position="1193"/>
        <end position="1220"/>
    </location>
</feature>
<reference evidence="21" key="2">
    <citation type="journal article" date="2021" name="Genome Biol. Evol.">
        <title>Developing a high-quality reference genome for a parasitic bivalve with doubly uniparental inheritance (Bivalvia: Unionida).</title>
        <authorList>
            <person name="Smith C.H."/>
        </authorList>
    </citation>
    <scope>NUCLEOTIDE SEQUENCE</scope>
    <source>
        <strain evidence="21">CHS0354</strain>
        <tissue evidence="21">Mantle</tissue>
    </source>
</reference>
<feature type="region of interest" description="Disordered" evidence="18">
    <location>
        <begin position="1103"/>
        <end position="1139"/>
    </location>
</feature>
<evidence type="ECO:0000256" key="4">
    <source>
        <dbReference type="ARBA" id="ARBA00022741"/>
    </source>
</evidence>
<comment type="catalytic activity">
    <reaction evidence="14">
        <text>ATP + H2O = ADP + phosphate + H(+)</text>
        <dbReference type="Rhea" id="RHEA:13065"/>
        <dbReference type="ChEBI" id="CHEBI:15377"/>
        <dbReference type="ChEBI" id="CHEBI:15378"/>
        <dbReference type="ChEBI" id="CHEBI:30616"/>
        <dbReference type="ChEBI" id="CHEBI:43474"/>
        <dbReference type="ChEBI" id="CHEBI:456216"/>
        <dbReference type="EC" id="5.6.2.4"/>
    </reaction>
</comment>
<keyword evidence="22" id="KW-1185">Reference proteome</keyword>
<evidence type="ECO:0000256" key="11">
    <source>
        <dbReference type="ARBA" id="ARBA00023254"/>
    </source>
</evidence>
<keyword evidence="9" id="KW-0067">ATP-binding</keyword>
<feature type="domain" description="Helicase ATP-binding" evidence="19">
    <location>
        <begin position="279"/>
        <end position="469"/>
    </location>
</feature>
<dbReference type="FunFam" id="3.40.50.300:FF:001076">
    <property type="entry name" value="ATP-dependent DNA helicase MER3"/>
    <property type="match status" value="1"/>
</dbReference>
<evidence type="ECO:0000256" key="6">
    <source>
        <dbReference type="ARBA" id="ARBA00022801"/>
    </source>
</evidence>
<comment type="cofactor">
    <cofactor evidence="1">
        <name>Zn(2+)</name>
        <dbReference type="ChEBI" id="CHEBI:29105"/>
    </cofactor>
</comment>
<dbReference type="Pfam" id="PF00270">
    <property type="entry name" value="DEAD"/>
    <property type="match status" value="1"/>
</dbReference>
<feature type="compositionally biased region" description="Polar residues" evidence="18">
    <location>
        <begin position="1200"/>
        <end position="1220"/>
    </location>
</feature>
<dbReference type="Proteomes" id="UP001195483">
    <property type="component" value="Unassembled WGS sequence"/>
</dbReference>
<dbReference type="InterPro" id="IPR014001">
    <property type="entry name" value="Helicase_ATP-bd"/>
</dbReference>
<dbReference type="InterPro" id="IPR027417">
    <property type="entry name" value="P-loop_NTPase"/>
</dbReference>
<keyword evidence="4" id="KW-0547">Nucleotide-binding</keyword>
<evidence type="ECO:0000256" key="10">
    <source>
        <dbReference type="ARBA" id="ARBA00023235"/>
    </source>
</evidence>
<dbReference type="CDD" id="cd18795">
    <property type="entry name" value="SF2_C_Ski2"/>
    <property type="match status" value="1"/>
</dbReference>
<name>A0AAE0W7W4_9BIVA</name>
<accession>A0AAE0W7W4</accession>
<dbReference type="GO" id="GO:0043138">
    <property type="term" value="F:3'-5' DNA helicase activity"/>
    <property type="evidence" value="ECO:0007669"/>
    <property type="project" value="UniProtKB-EC"/>
</dbReference>
<dbReference type="SUPFAM" id="SSF52540">
    <property type="entry name" value="P-loop containing nucleoside triphosphate hydrolases"/>
    <property type="match status" value="2"/>
</dbReference>